<dbReference type="SUPFAM" id="SSF51735">
    <property type="entry name" value="NAD(P)-binding Rossmann-fold domains"/>
    <property type="match status" value="1"/>
</dbReference>
<dbReference type="OrthoDB" id="5371740at2759"/>
<name>A0A4T0FQ20_9BASI</name>
<keyword evidence="3" id="KW-0812">Transmembrane</keyword>
<dbReference type="PRINTS" id="PR00081">
    <property type="entry name" value="GDHRDH"/>
</dbReference>
<organism evidence="4 5">
    <name type="scientific">Wallemia hederae</name>
    <dbReference type="NCBI Taxonomy" id="1540922"/>
    <lineage>
        <taxon>Eukaryota</taxon>
        <taxon>Fungi</taxon>
        <taxon>Dikarya</taxon>
        <taxon>Basidiomycota</taxon>
        <taxon>Wallemiomycotina</taxon>
        <taxon>Wallemiomycetes</taxon>
        <taxon>Wallemiales</taxon>
        <taxon>Wallemiaceae</taxon>
        <taxon>Wallemia</taxon>
    </lineage>
</organism>
<gene>
    <name evidence="4" type="ORF">E3P99_01969</name>
</gene>
<evidence type="ECO:0000256" key="1">
    <source>
        <dbReference type="ARBA" id="ARBA00006484"/>
    </source>
</evidence>
<dbReference type="PANTHER" id="PTHR43180:SF33">
    <property type="entry name" value="15-HYDROXYPROSTAGLANDIN DEHYDROGENASE [NAD(+)]-LIKE"/>
    <property type="match status" value="1"/>
</dbReference>
<keyword evidence="3" id="KW-0472">Membrane</keyword>
<comment type="caution">
    <text evidence="4">The sequence shown here is derived from an EMBL/GenBank/DDBJ whole genome shotgun (WGS) entry which is preliminary data.</text>
</comment>
<evidence type="ECO:0008006" key="6">
    <source>
        <dbReference type="Google" id="ProtNLM"/>
    </source>
</evidence>
<keyword evidence="5" id="KW-1185">Reference proteome</keyword>
<feature type="transmembrane region" description="Helical" evidence="3">
    <location>
        <begin position="294"/>
        <end position="315"/>
    </location>
</feature>
<evidence type="ECO:0000313" key="4">
    <source>
        <dbReference type="EMBL" id="TIA89664.1"/>
    </source>
</evidence>
<dbReference type="Pfam" id="PF00106">
    <property type="entry name" value="adh_short"/>
    <property type="match status" value="1"/>
</dbReference>
<evidence type="ECO:0000256" key="2">
    <source>
        <dbReference type="ARBA" id="ARBA00023002"/>
    </source>
</evidence>
<dbReference type="InterPro" id="IPR036291">
    <property type="entry name" value="NAD(P)-bd_dom_sf"/>
</dbReference>
<sequence>MSIFVPNLEKDYAKLASSVKGRNAVVTGAANGLGRGLVAELLESGASVVAADIDMKALSTLPKHPNLFIHHVDVAQYQSQLQLFKYTRTVLGRIDAVYANAGVANSPQYLSDQNEEPDLKIIDVNVKGVLYTTHLAVKAFREDRAKNLSRDPCIVLTGSFTSFLSTPSHPAPYAASKHAVWSLMRSLSTTGEIEGFRCNAVCPWFSPTAMVEPSVRLLLTGIGMADVEPVVRAFVIAGFDSSLSGAGFIVDNQGLFIIPSTMIDSQCAIAFRERFVSVLKLQHAMRTYRTPLRITSGLLTVAGVVSTVAYALPFLSKMKLFKVMSGNK</sequence>
<dbReference type="EMBL" id="SPNW01000025">
    <property type="protein sequence ID" value="TIA89664.1"/>
    <property type="molecule type" value="Genomic_DNA"/>
</dbReference>
<proteinExistence type="inferred from homology"/>
<reference evidence="4 5" key="1">
    <citation type="submission" date="2019-03" db="EMBL/GenBank/DDBJ databases">
        <title>Sequencing 23 genomes of Wallemia ichthyophaga.</title>
        <authorList>
            <person name="Gostincar C."/>
        </authorList>
    </citation>
    <scope>NUCLEOTIDE SEQUENCE [LARGE SCALE GENOMIC DNA]</scope>
    <source>
        <strain evidence="4 5">EXF-5753</strain>
    </source>
</reference>
<accession>A0A4T0FQ20</accession>
<evidence type="ECO:0000256" key="3">
    <source>
        <dbReference type="SAM" id="Phobius"/>
    </source>
</evidence>
<comment type="similarity">
    <text evidence="1">Belongs to the short-chain dehydrogenases/reductases (SDR) family.</text>
</comment>
<dbReference type="AlphaFoldDB" id="A0A4T0FQ20"/>
<dbReference type="Proteomes" id="UP000310189">
    <property type="component" value="Unassembled WGS sequence"/>
</dbReference>
<keyword evidence="2" id="KW-0560">Oxidoreductase</keyword>
<dbReference type="Gene3D" id="3.40.50.720">
    <property type="entry name" value="NAD(P)-binding Rossmann-like Domain"/>
    <property type="match status" value="1"/>
</dbReference>
<dbReference type="GO" id="GO:0016491">
    <property type="term" value="F:oxidoreductase activity"/>
    <property type="evidence" value="ECO:0007669"/>
    <property type="project" value="UniProtKB-KW"/>
</dbReference>
<dbReference type="PANTHER" id="PTHR43180">
    <property type="entry name" value="3-OXOACYL-(ACYL-CARRIER-PROTEIN) REDUCTASE (AFU_ORTHOLOGUE AFUA_6G11210)"/>
    <property type="match status" value="1"/>
</dbReference>
<protein>
    <recommendedName>
        <fullName evidence="6">NAD(P)-binding protein</fullName>
    </recommendedName>
</protein>
<evidence type="ECO:0000313" key="5">
    <source>
        <dbReference type="Proteomes" id="UP000310189"/>
    </source>
</evidence>
<dbReference type="InterPro" id="IPR002347">
    <property type="entry name" value="SDR_fam"/>
</dbReference>
<keyword evidence="3" id="KW-1133">Transmembrane helix</keyword>